<feature type="transmembrane region" description="Helical" evidence="1">
    <location>
        <begin position="7"/>
        <end position="28"/>
    </location>
</feature>
<dbReference type="RefSeq" id="WP_092429945.1">
    <property type="nucleotide sequence ID" value="NZ_FNCL01000016.1"/>
</dbReference>
<evidence type="ECO:0000256" key="1">
    <source>
        <dbReference type="SAM" id="Phobius"/>
    </source>
</evidence>
<sequence>MRAGLSVLLWGLILAYMAALGLFVLGQFGLFGTPRDPLAGVFLVPLGLPWNRMIDAFPEAAWPWLAALAPLLNILLVALLRRGVSSANTENHR</sequence>
<keyword evidence="1" id="KW-0472">Membrane</keyword>
<evidence type="ECO:0000313" key="3">
    <source>
        <dbReference type="Proteomes" id="UP000199392"/>
    </source>
</evidence>
<keyword evidence="3" id="KW-1185">Reference proteome</keyword>
<keyword evidence="1" id="KW-0812">Transmembrane</keyword>
<dbReference type="Proteomes" id="UP000199392">
    <property type="component" value="Unassembled WGS sequence"/>
</dbReference>
<keyword evidence="1" id="KW-1133">Transmembrane helix</keyword>
<reference evidence="3" key="1">
    <citation type="submission" date="2016-10" db="EMBL/GenBank/DDBJ databases">
        <authorList>
            <person name="Varghese N."/>
            <person name="Submissions S."/>
        </authorList>
    </citation>
    <scope>NUCLEOTIDE SEQUENCE [LARGE SCALE GENOMIC DNA]</scope>
    <source>
        <strain evidence="3">DSM 26894</strain>
    </source>
</reference>
<proteinExistence type="predicted"/>
<name>A0A1I6W903_9RHOB</name>
<dbReference type="AlphaFoldDB" id="A0A1I6W903"/>
<organism evidence="2 3">
    <name type="scientific">Alloyangia pacifica</name>
    <dbReference type="NCBI Taxonomy" id="311180"/>
    <lineage>
        <taxon>Bacteria</taxon>
        <taxon>Pseudomonadati</taxon>
        <taxon>Pseudomonadota</taxon>
        <taxon>Alphaproteobacteria</taxon>
        <taxon>Rhodobacterales</taxon>
        <taxon>Roseobacteraceae</taxon>
        <taxon>Alloyangia</taxon>
    </lineage>
</organism>
<evidence type="ECO:0000313" key="2">
    <source>
        <dbReference type="EMBL" id="SFT22487.1"/>
    </source>
</evidence>
<gene>
    <name evidence="2" type="ORF">SAMN04488050_11676</name>
</gene>
<protein>
    <submittedName>
        <fullName evidence="2">Uncharacterized protein</fullName>
    </submittedName>
</protein>
<dbReference type="EMBL" id="FOZW01000016">
    <property type="protein sequence ID" value="SFT22487.1"/>
    <property type="molecule type" value="Genomic_DNA"/>
</dbReference>
<accession>A0A1I6W903</accession>
<dbReference type="STRING" id="311180.SAMN04488050_11676"/>
<feature type="transmembrane region" description="Helical" evidence="1">
    <location>
        <begin position="61"/>
        <end position="80"/>
    </location>
</feature>